<dbReference type="AlphaFoldDB" id="A0A1B8B9P6"/>
<dbReference type="STRING" id="36050.A0A1B8B9P6"/>
<accession>A0A1B8B9P6</accession>
<dbReference type="Proteomes" id="UP000091967">
    <property type="component" value="Unassembled WGS sequence"/>
</dbReference>
<protein>
    <submittedName>
        <fullName evidence="1">Uncharacterized protein</fullName>
    </submittedName>
</protein>
<gene>
    <name evidence="1" type="ORF">FPOA_03375</name>
</gene>
<proteinExistence type="predicted"/>
<dbReference type="EMBL" id="LYXU01000001">
    <property type="protein sequence ID" value="OBS29439.1"/>
    <property type="molecule type" value="Genomic_DNA"/>
</dbReference>
<reference evidence="1 2" key="1">
    <citation type="submission" date="2016-06" db="EMBL/GenBank/DDBJ databases">
        <title>Living apart together: crosstalk between the core and supernumerary genomes in a fungal plant pathogen.</title>
        <authorList>
            <person name="Vanheule A."/>
            <person name="Audenaert K."/>
            <person name="Warris S."/>
            <person name="Van De Geest H."/>
            <person name="Schijlen E."/>
            <person name="Hofte M."/>
            <person name="De Saeger S."/>
            <person name="Haesaert G."/>
            <person name="Waalwijk C."/>
            <person name="Van Der Lee T."/>
        </authorList>
    </citation>
    <scope>NUCLEOTIDE SEQUENCE [LARGE SCALE GENOMIC DNA]</scope>
    <source>
        <strain evidence="1 2">2516</strain>
    </source>
</reference>
<evidence type="ECO:0000313" key="1">
    <source>
        <dbReference type="EMBL" id="OBS29439.1"/>
    </source>
</evidence>
<sequence>MEIPQAEELADLADAVVEFLESCRLPCGSTNIRSRTERILTDLGRTLRIISLKGMMSVNSPVLQYLTRCKKAVETVQEILNQIATVSDLISETPHPWVKECEGALDMVLEELSDSTNVMSLVIEAGSCLENQSAISQAEADKRIYDELMQNVLGAGSQMFPSIKRPTIRHESFTIEEIDMVKNSQSSTAGSNTIICPRACIDATFKKTRNKVKFSCCCNNSPHESQLDYKVFRGKSLLREEIGIDGSRQWSALLLSSNKPVIVRLLNVPPLCTNRVQSVADDIGMAYVAHQDDFASKSYLKLESGRFECFQNDWGFPSTKVESVTYESGGVKRSLENPSKVMLKHYSMTPNFPTTESLDTLASRYPLPDRYYQIILERNSTATGGKIVLGTTETQISHEENPLGRLFVTLENVILVGDEKAGEKREMCHVHFGFDDRRDAQCFAHYLNVARETWFEKFMRGPLHDERVIYFRDTYAWDSKGNPTHIQFSILSREFGDLKHARRAILTQTSNEKRCFCFEFESTASDVKEMDLPQSRIWVYDHDENNKFIIFQTDWETLNTQGVIRPIKKNPYSQP</sequence>
<comment type="caution">
    <text evidence="1">The sequence shown here is derived from an EMBL/GenBank/DDBJ whole genome shotgun (WGS) entry which is preliminary data.</text>
</comment>
<organism evidence="1 2">
    <name type="scientific">Fusarium poae</name>
    <dbReference type="NCBI Taxonomy" id="36050"/>
    <lineage>
        <taxon>Eukaryota</taxon>
        <taxon>Fungi</taxon>
        <taxon>Dikarya</taxon>
        <taxon>Ascomycota</taxon>
        <taxon>Pezizomycotina</taxon>
        <taxon>Sordariomycetes</taxon>
        <taxon>Hypocreomycetidae</taxon>
        <taxon>Hypocreales</taxon>
        <taxon>Nectriaceae</taxon>
        <taxon>Fusarium</taxon>
    </lineage>
</organism>
<evidence type="ECO:0000313" key="2">
    <source>
        <dbReference type="Proteomes" id="UP000091967"/>
    </source>
</evidence>
<name>A0A1B8B9P6_FUSPO</name>
<keyword evidence="2" id="KW-1185">Reference proteome</keyword>